<feature type="transmembrane region" description="Helical" evidence="1">
    <location>
        <begin position="114"/>
        <end position="132"/>
    </location>
</feature>
<keyword evidence="2" id="KW-0732">Signal</keyword>
<feature type="transmembrane region" description="Helical" evidence="1">
    <location>
        <begin position="170"/>
        <end position="190"/>
    </location>
</feature>
<reference evidence="3 4" key="1">
    <citation type="submission" date="2019-06" db="EMBL/GenBank/DDBJ databases">
        <title>Genomic Encyclopedia of Type Strains, Phase IV (KMG-V): Genome sequencing to study the core and pangenomes of soil and plant-associated prokaryotes.</title>
        <authorList>
            <person name="Whitman W."/>
        </authorList>
    </citation>
    <scope>NUCLEOTIDE SEQUENCE [LARGE SCALE GENOMIC DNA]</scope>
    <source>
        <strain evidence="3 4">BR 12005</strain>
    </source>
</reference>
<keyword evidence="1" id="KW-1133">Transmembrane helix</keyword>
<dbReference type="PIRSF" id="PIRSF016919">
    <property type="entry name" value="HupE_UreJ"/>
    <property type="match status" value="1"/>
</dbReference>
<feature type="chain" id="PRO_5021835850" evidence="2">
    <location>
        <begin position="24"/>
        <end position="220"/>
    </location>
</feature>
<feature type="transmembrane region" description="Helical" evidence="1">
    <location>
        <begin position="197"/>
        <end position="218"/>
    </location>
</feature>
<name>A0A560JCV3_9PROT</name>
<evidence type="ECO:0000313" key="4">
    <source>
        <dbReference type="Proteomes" id="UP000320516"/>
    </source>
</evidence>
<feature type="signal peptide" evidence="2">
    <location>
        <begin position="1"/>
        <end position="23"/>
    </location>
</feature>
<gene>
    <name evidence="3" type="ORF">FBZ87_110144</name>
</gene>
<comment type="caution">
    <text evidence="3">The sequence shown here is derived from an EMBL/GenBank/DDBJ whole genome shotgun (WGS) entry which is preliminary data.</text>
</comment>
<accession>A0A560JCV3</accession>
<feature type="transmembrane region" description="Helical" evidence="1">
    <location>
        <begin position="39"/>
        <end position="58"/>
    </location>
</feature>
<dbReference type="EMBL" id="VITV01000010">
    <property type="protein sequence ID" value="TWB68835.1"/>
    <property type="molecule type" value="Genomic_DNA"/>
</dbReference>
<dbReference type="AlphaFoldDB" id="A0A560JCV3"/>
<evidence type="ECO:0000256" key="1">
    <source>
        <dbReference type="SAM" id="Phobius"/>
    </source>
</evidence>
<keyword evidence="1" id="KW-0812">Transmembrane</keyword>
<evidence type="ECO:0000313" key="3">
    <source>
        <dbReference type="EMBL" id="TWB68835.1"/>
    </source>
</evidence>
<evidence type="ECO:0000256" key="2">
    <source>
        <dbReference type="SAM" id="SignalP"/>
    </source>
</evidence>
<dbReference type="InterPro" id="IPR007038">
    <property type="entry name" value="HupE_UreJ"/>
</dbReference>
<dbReference type="Proteomes" id="UP000320516">
    <property type="component" value="Unassembled WGS sequence"/>
</dbReference>
<protein>
    <submittedName>
        <fullName evidence="3">Urease accessory protein</fullName>
    </submittedName>
</protein>
<feature type="transmembrane region" description="Helical" evidence="1">
    <location>
        <begin position="91"/>
        <end position="108"/>
    </location>
</feature>
<keyword evidence="1" id="KW-0472">Membrane</keyword>
<feature type="transmembrane region" description="Helical" evidence="1">
    <location>
        <begin position="139"/>
        <end position="158"/>
    </location>
</feature>
<dbReference type="Pfam" id="PF04955">
    <property type="entry name" value="HupE_UreJ"/>
    <property type="match status" value="2"/>
</dbReference>
<organism evidence="3 4">
    <name type="scientific">Nitrospirillum amazonense</name>
    <dbReference type="NCBI Taxonomy" id="28077"/>
    <lineage>
        <taxon>Bacteria</taxon>
        <taxon>Pseudomonadati</taxon>
        <taxon>Pseudomonadota</taxon>
        <taxon>Alphaproteobacteria</taxon>
        <taxon>Rhodospirillales</taxon>
        <taxon>Azospirillaceae</taxon>
        <taxon>Nitrospirillum</taxon>
    </lineage>
</organism>
<dbReference type="RefSeq" id="WP_145613051.1">
    <property type="nucleotide sequence ID" value="NZ_VITV01000010.1"/>
</dbReference>
<sequence>MMHRRLLSALAVAAAFAPAVAMAHPGMPGHTHGFTDGFAHPFGGLDHLAAMTGVGLWAGQQAKGGQAKGGQAKGGQAKGGQAKGGQGSRAVWLWPLAFLALLVAGAIAGANGLALPGVEWGIVLSVAALGWLTAFGARLPLAAGAALIAAFALCHGAAHGVEMPADADGLAYGLGFVTASATLHLAGVALSRLAERAGLALVPRLAGLGLAAMAPLLLAV</sequence>
<proteinExistence type="predicted"/>